<dbReference type="Gene3D" id="3.90.226.10">
    <property type="entry name" value="2-enoyl-CoA Hydratase, Chain A, domain 1"/>
    <property type="match status" value="1"/>
</dbReference>
<feature type="domain" description="Enoyl-CoA hydratase/isomerase" evidence="4">
    <location>
        <begin position="52"/>
        <end position="212"/>
    </location>
</feature>
<dbReference type="OrthoDB" id="14970at2759"/>
<dbReference type="GO" id="GO:0003860">
    <property type="term" value="F:3-hydroxyisobutyryl-CoA hydrolase activity"/>
    <property type="evidence" value="ECO:0007669"/>
    <property type="project" value="UniProtKB-EC"/>
</dbReference>
<evidence type="ECO:0000256" key="2">
    <source>
        <dbReference type="ARBA" id="ARBA00005254"/>
    </source>
</evidence>
<dbReference type="EMBL" id="CAJPVJ010005241">
    <property type="protein sequence ID" value="CAG2169358.1"/>
    <property type="molecule type" value="Genomic_DNA"/>
</dbReference>
<keyword evidence="6" id="KW-1185">Reference proteome</keyword>
<comment type="catalytic activity">
    <reaction evidence="1">
        <text>3-hydroxy-2-methylpropanoyl-CoA + H2O = 3-hydroxy-2-methylpropanoate + CoA + H(+)</text>
        <dbReference type="Rhea" id="RHEA:20888"/>
        <dbReference type="ChEBI" id="CHEBI:11805"/>
        <dbReference type="ChEBI" id="CHEBI:15377"/>
        <dbReference type="ChEBI" id="CHEBI:15378"/>
        <dbReference type="ChEBI" id="CHEBI:57287"/>
        <dbReference type="ChEBI" id="CHEBI:57340"/>
        <dbReference type="EC" id="3.1.2.4"/>
    </reaction>
</comment>
<dbReference type="Proteomes" id="UP000728032">
    <property type="component" value="Unassembled WGS sequence"/>
</dbReference>
<dbReference type="AlphaFoldDB" id="A0A7R9M4C8"/>
<reference evidence="5" key="1">
    <citation type="submission" date="2020-11" db="EMBL/GenBank/DDBJ databases">
        <authorList>
            <person name="Tran Van P."/>
        </authorList>
    </citation>
    <scope>NUCLEOTIDE SEQUENCE</scope>
</reference>
<dbReference type="Pfam" id="PF16113">
    <property type="entry name" value="ECH_2"/>
    <property type="match status" value="1"/>
</dbReference>
<name>A0A7R9M4C8_9ACAR</name>
<dbReference type="CDD" id="cd06558">
    <property type="entry name" value="crotonase-like"/>
    <property type="match status" value="1"/>
</dbReference>
<dbReference type="EMBL" id="OC920066">
    <property type="protein sequence ID" value="CAD7652171.1"/>
    <property type="molecule type" value="Genomic_DNA"/>
</dbReference>
<dbReference type="InterPro" id="IPR045004">
    <property type="entry name" value="ECH_dom"/>
</dbReference>
<dbReference type="GO" id="GO:0005739">
    <property type="term" value="C:mitochondrion"/>
    <property type="evidence" value="ECO:0007669"/>
    <property type="project" value="TreeGrafter"/>
</dbReference>
<sequence length="295" mass="32467">MSASIRYMRSTLCAAFRQHYIHRYYSSDTGAVNSHPSYKTLLVEAPAPHVIHVRLSRPDKRNAITAQAFQELRECFERIDQCSHTRAVVLSGEGTVFSAGLDFQDISTLINASTDWVGLCGQASQAPVDIARRAKGIRKVLKQWQNSLTTIAECSKPVVAAVNGPCIGGGLEVAIACDIRYCSRDSYFSIREVTLGMAADVGSLQRVPKVMGNDSLMRELAFTGLNKCMSTPLQRTGSLTISILMIVSVELALELSKRLQPTVRWRFRDVRLGSTNPVILGFGRDWSLWSPGASV</sequence>
<evidence type="ECO:0000259" key="4">
    <source>
        <dbReference type="Pfam" id="PF16113"/>
    </source>
</evidence>
<dbReference type="InterPro" id="IPR029045">
    <property type="entry name" value="ClpP/crotonase-like_dom_sf"/>
</dbReference>
<dbReference type="GO" id="GO:0051750">
    <property type="term" value="F:delta(3,5)-delta(2,4)-dienoyl-CoA isomerase activity"/>
    <property type="evidence" value="ECO:0007669"/>
    <property type="project" value="TreeGrafter"/>
</dbReference>
<proteinExistence type="inferred from homology"/>
<gene>
    <name evidence="5" type="ORF">ONB1V03_LOCUS8836</name>
</gene>
<evidence type="ECO:0000256" key="1">
    <source>
        <dbReference type="ARBA" id="ARBA00001709"/>
    </source>
</evidence>
<organism evidence="5">
    <name type="scientific">Oppiella nova</name>
    <dbReference type="NCBI Taxonomy" id="334625"/>
    <lineage>
        <taxon>Eukaryota</taxon>
        <taxon>Metazoa</taxon>
        <taxon>Ecdysozoa</taxon>
        <taxon>Arthropoda</taxon>
        <taxon>Chelicerata</taxon>
        <taxon>Arachnida</taxon>
        <taxon>Acari</taxon>
        <taxon>Acariformes</taxon>
        <taxon>Sarcoptiformes</taxon>
        <taxon>Oribatida</taxon>
        <taxon>Brachypylina</taxon>
        <taxon>Oppioidea</taxon>
        <taxon>Oppiidae</taxon>
        <taxon>Oppiella</taxon>
    </lineage>
</organism>
<dbReference type="EC" id="3.1.2.4" evidence="3"/>
<dbReference type="PROSITE" id="PS00166">
    <property type="entry name" value="ENOYL_COA_HYDRATASE"/>
    <property type="match status" value="1"/>
</dbReference>
<dbReference type="InterPro" id="IPR018376">
    <property type="entry name" value="Enoyl-CoA_hyd/isom_CS"/>
</dbReference>
<evidence type="ECO:0000313" key="5">
    <source>
        <dbReference type="EMBL" id="CAD7652171.1"/>
    </source>
</evidence>
<dbReference type="PANTHER" id="PTHR43149:SF1">
    <property type="entry name" value="DELTA(3,5)-DELTA(2,4)-DIENOYL-COA ISOMERASE, MITOCHONDRIAL"/>
    <property type="match status" value="1"/>
</dbReference>
<dbReference type="PANTHER" id="PTHR43149">
    <property type="entry name" value="ENOYL-COA HYDRATASE"/>
    <property type="match status" value="1"/>
</dbReference>
<dbReference type="SUPFAM" id="SSF52096">
    <property type="entry name" value="ClpP/crotonase"/>
    <property type="match status" value="1"/>
</dbReference>
<evidence type="ECO:0000313" key="6">
    <source>
        <dbReference type="Proteomes" id="UP000728032"/>
    </source>
</evidence>
<evidence type="ECO:0000256" key="3">
    <source>
        <dbReference type="ARBA" id="ARBA00011915"/>
    </source>
</evidence>
<comment type="similarity">
    <text evidence="2">Belongs to the enoyl-CoA hydratase/isomerase family.</text>
</comment>
<protein>
    <recommendedName>
        <fullName evidence="3">3-hydroxyisobutyryl-CoA hydrolase</fullName>
        <ecNumber evidence="3">3.1.2.4</ecNumber>
    </recommendedName>
</protein>
<accession>A0A7R9M4C8</accession>
<dbReference type="InterPro" id="IPR045002">
    <property type="entry name" value="Ech1-like"/>
</dbReference>